<dbReference type="Proteomes" id="UP000823775">
    <property type="component" value="Unassembled WGS sequence"/>
</dbReference>
<reference evidence="1 2" key="1">
    <citation type="journal article" date="2021" name="BMC Genomics">
        <title>Datura genome reveals duplications of psychoactive alkaloid biosynthetic genes and high mutation rate following tissue culture.</title>
        <authorList>
            <person name="Rajewski A."/>
            <person name="Carter-House D."/>
            <person name="Stajich J."/>
            <person name="Litt A."/>
        </authorList>
    </citation>
    <scope>NUCLEOTIDE SEQUENCE [LARGE SCALE GENOMIC DNA]</scope>
    <source>
        <strain evidence="1">AR-01</strain>
    </source>
</reference>
<proteinExistence type="predicted"/>
<keyword evidence="2" id="KW-1185">Reference proteome</keyword>
<name>A0ABS8T3N7_DATST</name>
<feature type="non-terminal residue" evidence="1">
    <location>
        <position position="80"/>
    </location>
</feature>
<accession>A0ABS8T3N7</accession>
<evidence type="ECO:0000313" key="2">
    <source>
        <dbReference type="Proteomes" id="UP000823775"/>
    </source>
</evidence>
<dbReference type="EMBL" id="JACEIK010001064">
    <property type="protein sequence ID" value="MCD7465604.1"/>
    <property type="molecule type" value="Genomic_DNA"/>
</dbReference>
<sequence length="80" mass="8717">MGEINGRTNSALFVTHHGRSDGSLALHQSSSRSKRYGRFSEAAWGVTTNLRMGRCISLMTHLLVVGKPVRVFFGEVGGIL</sequence>
<protein>
    <submittedName>
        <fullName evidence="1">Uncharacterized protein</fullName>
    </submittedName>
</protein>
<gene>
    <name evidence="1" type="ORF">HAX54_001617</name>
</gene>
<comment type="caution">
    <text evidence="1">The sequence shown here is derived from an EMBL/GenBank/DDBJ whole genome shotgun (WGS) entry which is preliminary data.</text>
</comment>
<evidence type="ECO:0000313" key="1">
    <source>
        <dbReference type="EMBL" id="MCD7465604.1"/>
    </source>
</evidence>
<organism evidence="1 2">
    <name type="scientific">Datura stramonium</name>
    <name type="common">Jimsonweed</name>
    <name type="synonym">Common thornapple</name>
    <dbReference type="NCBI Taxonomy" id="4076"/>
    <lineage>
        <taxon>Eukaryota</taxon>
        <taxon>Viridiplantae</taxon>
        <taxon>Streptophyta</taxon>
        <taxon>Embryophyta</taxon>
        <taxon>Tracheophyta</taxon>
        <taxon>Spermatophyta</taxon>
        <taxon>Magnoliopsida</taxon>
        <taxon>eudicotyledons</taxon>
        <taxon>Gunneridae</taxon>
        <taxon>Pentapetalae</taxon>
        <taxon>asterids</taxon>
        <taxon>lamiids</taxon>
        <taxon>Solanales</taxon>
        <taxon>Solanaceae</taxon>
        <taxon>Solanoideae</taxon>
        <taxon>Datureae</taxon>
        <taxon>Datura</taxon>
    </lineage>
</organism>